<evidence type="ECO:0000256" key="1">
    <source>
        <dbReference type="ARBA" id="ARBA00022729"/>
    </source>
</evidence>
<dbReference type="OrthoDB" id="426718at2759"/>
<dbReference type="VEuPathDB" id="FungiDB:ASPZODRAFT_18775"/>
<organism evidence="6 7">
    <name type="scientific">Penicilliopsis zonata CBS 506.65</name>
    <dbReference type="NCBI Taxonomy" id="1073090"/>
    <lineage>
        <taxon>Eukaryota</taxon>
        <taxon>Fungi</taxon>
        <taxon>Dikarya</taxon>
        <taxon>Ascomycota</taxon>
        <taxon>Pezizomycotina</taxon>
        <taxon>Eurotiomycetes</taxon>
        <taxon>Eurotiomycetidae</taxon>
        <taxon>Eurotiales</taxon>
        <taxon>Aspergillaceae</taxon>
        <taxon>Penicilliopsis</taxon>
    </lineage>
</organism>
<dbReference type="InterPro" id="IPR051299">
    <property type="entry name" value="AB_hydrolase_lip/est"/>
</dbReference>
<evidence type="ECO:0000256" key="2">
    <source>
        <dbReference type="ARBA" id="ARBA00022801"/>
    </source>
</evidence>
<protein>
    <recommendedName>
        <fullName evidence="8">Fungal lipase-like domain-containing protein</fullName>
    </recommendedName>
</protein>
<dbReference type="GeneID" id="34613753"/>
<sequence>MLLFQVLASTFAGAALAAPWSLEKQAVSSEVLGRLTLFAEYSAAAYCTSNLNSSGTRVSCAAGNCPAVESASTTTLDEFDEVLSFGDVAGFTAVDSTNKVIVVSFRGSRTLSTWLADLVFDQVNASSICVGCEVHSGFWGSWQTVASDVTAQVESAVARYPGFSVVFTGHSFGAAVATLGAAVLRHSGHKIELYTYGCPRVGNKALATFITAQSPNYRVTHTNDVVPKVPPRLFGFSHPSPEYWIRSGDSAAVSASDISVVEGIDSTAGNTGAAGASADAHAWYIVNIDKCSSTPTSVSRFCYASSETIIRLHCLAPLGVRT</sequence>
<dbReference type="Pfam" id="PF01764">
    <property type="entry name" value="Lipase_3"/>
    <property type="match status" value="1"/>
</dbReference>
<dbReference type="AlphaFoldDB" id="A0A1L9S9Z8"/>
<dbReference type="PANTHER" id="PTHR46640">
    <property type="entry name" value="TRIACYLGLYCEROL LIPASE, PUTATIVE (AFU_ORTHOLOGUE AFUA_6G06510)-RELATED"/>
    <property type="match status" value="1"/>
</dbReference>
<dbReference type="RefSeq" id="XP_022578510.1">
    <property type="nucleotide sequence ID" value="XM_022727289.1"/>
</dbReference>
<dbReference type="Pfam" id="PF03893">
    <property type="entry name" value="Lipase3_N"/>
    <property type="match status" value="1"/>
</dbReference>
<evidence type="ECO:0000313" key="6">
    <source>
        <dbReference type="EMBL" id="OJJ44000.1"/>
    </source>
</evidence>
<keyword evidence="2" id="KW-0378">Hydrolase</keyword>
<feature type="domain" description="Mono-/di-acylglycerol lipase N-terminal" evidence="5">
    <location>
        <begin position="9"/>
        <end position="74"/>
    </location>
</feature>
<dbReference type="GO" id="GO:0016042">
    <property type="term" value="P:lipid catabolic process"/>
    <property type="evidence" value="ECO:0007669"/>
    <property type="project" value="InterPro"/>
</dbReference>
<dbReference type="STRING" id="1073090.A0A1L9S9Z8"/>
<reference evidence="7" key="1">
    <citation type="journal article" date="2017" name="Genome Biol.">
        <title>Comparative genomics reveals high biological diversity and specific adaptations in the industrially and medically important fungal genus Aspergillus.</title>
        <authorList>
            <person name="de Vries R.P."/>
            <person name="Riley R."/>
            <person name="Wiebenga A."/>
            <person name="Aguilar-Osorio G."/>
            <person name="Amillis S."/>
            <person name="Uchima C.A."/>
            <person name="Anderluh G."/>
            <person name="Asadollahi M."/>
            <person name="Askin M."/>
            <person name="Barry K."/>
            <person name="Battaglia E."/>
            <person name="Bayram O."/>
            <person name="Benocci T."/>
            <person name="Braus-Stromeyer S.A."/>
            <person name="Caldana C."/>
            <person name="Canovas D."/>
            <person name="Cerqueira G.C."/>
            <person name="Chen F."/>
            <person name="Chen W."/>
            <person name="Choi C."/>
            <person name="Clum A."/>
            <person name="Dos Santos R.A."/>
            <person name="Damasio A.R."/>
            <person name="Diallinas G."/>
            <person name="Emri T."/>
            <person name="Fekete E."/>
            <person name="Flipphi M."/>
            <person name="Freyberg S."/>
            <person name="Gallo A."/>
            <person name="Gournas C."/>
            <person name="Habgood R."/>
            <person name="Hainaut M."/>
            <person name="Harispe M.L."/>
            <person name="Henrissat B."/>
            <person name="Hilden K.S."/>
            <person name="Hope R."/>
            <person name="Hossain A."/>
            <person name="Karabika E."/>
            <person name="Karaffa L."/>
            <person name="Karanyi Z."/>
            <person name="Krasevec N."/>
            <person name="Kuo A."/>
            <person name="Kusch H."/>
            <person name="LaButti K."/>
            <person name="Lagendijk E.L."/>
            <person name="Lapidus A."/>
            <person name="Levasseur A."/>
            <person name="Lindquist E."/>
            <person name="Lipzen A."/>
            <person name="Logrieco A.F."/>
            <person name="MacCabe A."/>
            <person name="Maekelae M.R."/>
            <person name="Malavazi I."/>
            <person name="Melin P."/>
            <person name="Meyer V."/>
            <person name="Mielnichuk N."/>
            <person name="Miskei M."/>
            <person name="Molnar A.P."/>
            <person name="Mule G."/>
            <person name="Ngan C.Y."/>
            <person name="Orejas M."/>
            <person name="Orosz E."/>
            <person name="Ouedraogo J.P."/>
            <person name="Overkamp K.M."/>
            <person name="Park H.-S."/>
            <person name="Perrone G."/>
            <person name="Piumi F."/>
            <person name="Punt P.J."/>
            <person name="Ram A.F."/>
            <person name="Ramon A."/>
            <person name="Rauscher S."/>
            <person name="Record E."/>
            <person name="Riano-Pachon D.M."/>
            <person name="Robert V."/>
            <person name="Roehrig J."/>
            <person name="Ruller R."/>
            <person name="Salamov A."/>
            <person name="Salih N.S."/>
            <person name="Samson R.A."/>
            <person name="Sandor E."/>
            <person name="Sanguinetti M."/>
            <person name="Schuetze T."/>
            <person name="Sepcic K."/>
            <person name="Shelest E."/>
            <person name="Sherlock G."/>
            <person name="Sophianopoulou V."/>
            <person name="Squina F.M."/>
            <person name="Sun H."/>
            <person name="Susca A."/>
            <person name="Todd R.B."/>
            <person name="Tsang A."/>
            <person name="Unkles S.E."/>
            <person name="van de Wiele N."/>
            <person name="van Rossen-Uffink D."/>
            <person name="Oliveira J.V."/>
            <person name="Vesth T.C."/>
            <person name="Visser J."/>
            <person name="Yu J.-H."/>
            <person name="Zhou M."/>
            <person name="Andersen M.R."/>
            <person name="Archer D.B."/>
            <person name="Baker S.E."/>
            <person name="Benoit I."/>
            <person name="Brakhage A.A."/>
            <person name="Braus G.H."/>
            <person name="Fischer R."/>
            <person name="Frisvad J.C."/>
            <person name="Goldman G.H."/>
            <person name="Houbraken J."/>
            <person name="Oakley B."/>
            <person name="Pocsi I."/>
            <person name="Scazzocchio C."/>
            <person name="Seiboth B."/>
            <person name="vanKuyk P.A."/>
            <person name="Wortman J."/>
            <person name="Dyer P.S."/>
            <person name="Grigoriev I.V."/>
        </authorList>
    </citation>
    <scope>NUCLEOTIDE SEQUENCE [LARGE SCALE GENOMIC DNA]</scope>
    <source>
        <strain evidence="7">CBS 506.65</strain>
    </source>
</reference>
<feature type="chain" id="PRO_5012792792" description="Fungal lipase-like domain-containing protein" evidence="3">
    <location>
        <begin position="18"/>
        <end position="322"/>
    </location>
</feature>
<keyword evidence="1 3" id="KW-0732">Signal</keyword>
<dbReference type="SUPFAM" id="SSF53474">
    <property type="entry name" value="alpha/beta-Hydrolases"/>
    <property type="match status" value="1"/>
</dbReference>
<dbReference type="GO" id="GO:0016787">
    <property type="term" value="F:hydrolase activity"/>
    <property type="evidence" value="ECO:0007669"/>
    <property type="project" value="UniProtKB-KW"/>
</dbReference>
<evidence type="ECO:0008006" key="8">
    <source>
        <dbReference type="Google" id="ProtNLM"/>
    </source>
</evidence>
<dbReference type="EMBL" id="KV878349">
    <property type="protein sequence ID" value="OJJ44000.1"/>
    <property type="molecule type" value="Genomic_DNA"/>
</dbReference>
<dbReference type="Proteomes" id="UP000184188">
    <property type="component" value="Unassembled WGS sequence"/>
</dbReference>
<proteinExistence type="predicted"/>
<dbReference type="PANTHER" id="PTHR46640:SF1">
    <property type="entry name" value="FUNGAL LIPASE-LIKE DOMAIN-CONTAINING PROTEIN-RELATED"/>
    <property type="match status" value="1"/>
</dbReference>
<evidence type="ECO:0000313" key="7">
    <source>
        <dbReference type="Proteomes" id="UP000184188"/>
    </source>
</evidence>
<feature type="signal peptide" evidence="3">
    <location>
        <begin position="1"/>
        <end position="17"/>
    </location>
</feature>
<name>A0A1L9S9Z8_9EURO</name>
<dbReference type="InterPro" id="IPR029058">
    <property type="entry name" value="AB_hydrolase_fold"/>
</dbReference>
<evidence type="ECO:0000259" key="4">
    <source>
        <dbReference type="Pfam" id="PF01764"/>
    </source>
</evidence>
<evidence type="ECO:0000256" key="3">
    <source>
        <dbReference type="SAM" id="SignalP"/>
    </source>
</evidence>
<dbReference type="InterPro" id="IPR002921">
    <property type="entry name" value="Fungal_lipase-type"/>
</dbReference>
<keyword evidence="7" id="KW-1185">Reference proteome</keyword>
<dbReference type="InterPro" id="IPR005592">
    <property type="entry name" value="Mono/diacylglycerol_lipase_N"/>
</dbReference>
<dbReference type="Gene3D" id="3.40.50.1820">
    <property type="entry name" value="alpha/beta hydrolase"/>
    <property type="match status" value="1"/>
</dbReference>
<gene>
    <name evidence="6" type="ORF">ASPZODRAFT_18775</name>
</gene>
<feature type="domain" description="Fungal lipase-type" evidence="4">
    <location>
        <begin position="102"/>
        <end position="232"/>
    </location>
</feature>
<accession>A0A1L9S9Z8</accession>
<evidence type="ECO:0000259" key="5">
    <source>
        <dbReference type="Pfam" id="PF03893"/>
    </source>
</evidence>
<dbReference type="CDD" id="cd00519">
    <property type="entry name" value="Lipase_3"/>
    <property type="match status" value="1"/>
</dbReference>